<dbReference type="InParanoid" id="C0NTK6"/>
<reference evidence="2" key="1">
    <citation type="submission" date="2009-02" db="EMBL/GenBank/DDBJ databases">
        <title>The Genome Sequence of Ajellomyces capsulatus strain G186AR.</title>
        <authorList>
            <consortium name="The Broad Institute Genome Sequencing Platform"/>
            <person name="Champion M."/>
            <person name="Cuomo C."/>
            <person name="Ma L.-J."/>
            <person name="Henn M.R."/>
            <person name="Sil A."/>
            <person name="Goldman B."/>
            <person name="Young S.K."/>
            <person name="Kodira C.D."/>
            <person name="Zeng Q."/>
            <person name="Koehrsen M."/>
            <person name="Alvarado L."/>
            <person name="Berlin A."/>
            <person name="Borenstein D."/>
            <person name="Chen Z."/>
            <person name="Engels R."/>
            <person name="Freedman E."/>
            <person name="Gellesch M."/>
            <person name="Goldberg J."/>
            <person name="Griggs A."/>
            <person name="Gujja S."/>
            <person name="Heiman D."/>
            <person name="Hepburn T."/>
            <person name="Howarth C."/>
            <person name="Jen D."/>
            <person name="Larson L."/>
            <person name="Lewis B."/>
            <person name="Mehta T."/>
            <person name="Park D."/>
            <person name="Pearson M."/>
            <person name="Roberts A."/>
            <person name="Saif S."/>
            <person name="Shea T."/>
            <person name="Shenoy N."/>
            <person name="Sisk P."/>
            <person name="Stolte C."/>
            <person name="Sykes S."/>
            <person name="Walk T."/>
            <person name="White J."/>
            <person name="Yandava C."/>
            <person name="Klein B."/>
            <person name="McEwen J.G."/>
            <person name="Puccia R."/>
            <person name="Goldman G.H."/>
            <person name="Felipe M.S."/>
            <person name="Nino-Vega G."/>
            <person name="San-Blas G."/>
            <person name="Taylor J."/>
            <person name="Mendoza L."/>
            <person name="Galagan J."/>
            <person name="Nusbaum C."/>
            <person name="Birren B."/>
        </authorList>
    </citation>
    <scope>NUCLEOTIDE SEQUENCE</scope>
    <source>
        <strain evidence="2">G186AR</strain>
    </source>
</reference>
<gene>
    <name evidence="2" type="ORF">HCBG_06486</name>
</gene>
<dbReference type="VEuPathDB" id="FungiDB:I7I50_05603"/>
<feature type="region of interest" description="Disordered" evidence="1">
    <location>
        <begin position="307"/>
        <end position="377"/>
    </location>
</feature>
<keyword evidence="3" id="KW-1185">Reference proteome</keyword>
<feature type="region of interest" description="Disordered" evidence="1">
    <location>
        <begin position="41"/>
        <end position="70"/>
    </location>
</feature>
<dbReference type="GeneID" id="69039502"/>
<evidence type="ECO:0000313" key="2">
    <source>
        <dbReference type="EMBL" id="EEH05367.1"/>
    </source>
</evidence>
<dbReference type="EMBL" id="GG663371">
    <property type="protein sequence ID" value="EEH05367.1"/>
    <property type="molecule type" value="Genomic_DNA"/>
</dbReference>
<accession>C0NTK6</accession>
<dbReference type="STRING" id="447093.C0NTK6"/>
<dbReference type="AlphaFoldDB" id="C0NTK6"/>
<protein>
    <recommendedName>
        <fullName evidence="4">HNH nuclease domain-containing protein</fullName>
    </recommendedName>
</protein>
<sequence length="418" mass="46405">MADQRQDSQLLLQPPEPLSHEKSRPLGVGISDCTPLNSLGSVESSLVQPSSITKAPSMQSSMSRDTSSPRRSEYFLKSDAFSAATKLEVKRLAGENCWACGSEPAHICHIIAKEDSQVGNATPANCYRNEANILPMRKAPLWNEFGLITFSLTSAGNAVPLCPTCHNQFDLATDPGFLFIPTDLQYFIQFELKDRGRRRADMEQGIISKREIPTRDMYRAHQVKQGIISADSVGGLYLPIFLKHYFHCNQLPFDVLPYFSRPKQWHGAPLATFRRAFPVLGSARLNALSRQTRLELQQLRDLYFLTEEEDSPSMVPGSMPTPRPRADDQESKRSPDDDTRDDTGSKKPKSIARGDAAREKGDRSGEAGTHRQCPATLRDSSLDWVLGPDIPTEEAVRRYAPVLARSSLSSTLEGANVT</sequence>
<evidence type="ECO:0008006" key="4">
    <source>
        <dbReference type="Google" id="ProtNLM"/>
    </source>
</evidence>
<dbReference type="RefSeq" id="XP_045285848.1">
    <property type="nucleotide sequence ID" value="XM_045433535.1"/>
</dbReference>
<dbReference type="Proteomes" id="UP000001631">
    <property type="component" value="Unassembled WGS sequence"/>
</dbReference>
<feature type="compositionally biased region" description="Basic and acidic residues" evidence="1">
    <location>
        <begin position="355"/>
        <end position="369"/>
    </location>
</feature>
<dbReference type="HOGENOM" id="CLU_063894_0_0_1"/>
<proteinExistence type="predicted"/>
<feature type="compositionally biased region" description="Basic and acidic residues" evidence="1">
    <location>
        <begin position="324"/>
        <end position="345"/>
    </location>
</feature>
<feature type="compositionally biased region" description="Polar residues" evidence="1">
    <location>
        <begin position="41"/>
        <end position="54"/>
    </location>
</feature>
<evidence type="ECO:0000313" key="3">
    <source>
        <dbReference type="Proteomes" id="UP000001631"/>
    </source>
</evidence>
<feature type="compositionally biased region" description="Low complexity" evidence="1">
    <location>
        <begin position="56"/>
        <end position="66"/>
    </location>
</feature>
<feature type="region of interest" description="Disordered" evidence="1">
    <location>
        <begin position="1"/>
        <end position="29"/>
    </location>
</feature>
<organism evidence="2 3">
    <name type="scientific">Ajellomyces capsulatus (strain G186AR / H82 / ATCC MYA-2454 / RMSCC 2432)</name>
    <name type="common">Darling's disease fungus</name>
    <name type="synonym">Histoplasma capsulatum</name>
    <dbReference type="NCBI Taxonomy" id="447093"/>
    <lineage>
        <taxon>Eukaryota</taxon>
        <taxon>Fungi</taxon>
        <taxon>Dikarya</taxon>
        <taxon>Ascomycota</taxon>
        <taxon>Pezizomycotina</taxon>
        <taxon>Eurotiomycetes</taxon>
        <taxon>Eurotiomycetidae</taxon>
        <taxon>Onygenales</taxon>
        <taxon>Ajellomycetaceae</taxon>
        <taxon>Histoplasma</taxon>
    </lineage>
</organism>
<evidence type="ECO:0000256" key="1">
    <source>
        <dbReference type="SAM" id="MobiDB-lite"/>
    </source>
</evidence>
<name>C0NTK6_AJECG</name>